<evidence type="ECO:0000313" key="3">
    <source>
        <dbReference type="Proteomes" id="UP000078225"/>
    </source>
</evidence>
<organism evidence="2 3">
    <name type="scientific">Mangrovibacter phragmitis</name>
    <dbReference type="NCBI Taxonomy" id="1691903"/>
    <lineage>
        <taxon>Bacteria</taxon>
        <taxon>Pseudomonadati</taxon>
        <taxon>Pseudomonadota</taxon>
        <taxon>Gammaproteobacteria</taxon>
        <taxon>Enterobacterales</taxon>
        <taxon>Enterobacteriaceae</taxon>
        <taxon>Mangrovibacter</taxon>
    </lineage>
</organism>
<reference evidence="3" key="1">
    <citation type="submission" date="2016-05" db="EMBL/GenBank/DDBJ databases">
        <authorList>
            <person name="Behera P."/>
            <person name="Vaishampayan P."/>
            <person name="Singh N."/>
            <person name="Raina V."/>
            <person name="Suar M."/>
            <person name="Pattnaik A."/>
            <person name="Rastogi G."/>
        </authorList>
    </citation>
    <scope>NUCLEOTIDE SEQUENCE [LARGE SCALE GENOMIC DNA]</scope>
    <source>
        <strain evidence="3">MP23</strain>
    </source>
</reference>
<keyword evidence="1" id="KW-1133">Transmembrane helix</keyword>
<sequence>MNSTSKLLAVIRYICRAILVLIAFFFASFIFSGVVEAMIPETWIDWVQGSLNFRQSIEGYYDAWELIAFLISLPTAMLASWLTFRLSGYLPLIRS</sequence>
<keyword evidence="1" id="KW-0812">Transmembrane</keyword>
<comment type="caution">
    <text evidence="2">The sequence shown here is derived from an EMBL/GenBank/DDBJ whole genome shotgun (WGS) entry which is preliminary data.</text>
</comment>
<name>A0A1B7L3F5_9ENTR</name>
<gene>
    <name evidence="2" type="ORF">A9B99_06420</name>
</gene>
<evidence type="ECO:0000256" key="1">
    <source>
        <dbReference type="SAM" id="Phobius"/>
    </source>
</evidence>
<keyword evidence="3" id="KW-1185">Reference proteome</keyword>
<dbReference type="AlphaFoldDB" id="A0A1B7L3F5"/>
<feature type="transmembrane region" description="Helical" evidence="1">
    <location>
        <begin position="7"/>
        <end position="31"/>
    </location>
</feature>
<dbReference type="EMBL" id="LYRP01000012">
    <property type="protein sequence ID" value="OAT76944.1"/>
    <property type="molecule type" value="Genomic_DNA"/>
</dbReference>
<proteinExistence type="predicted"/>
<dbReference type="Proteomes" id="UP000078225">
    <property type="component" value="Unassembled WGS sequence"/>
</dbReference>
<protein>
    <submittedName>
        <fullName evidence="2">Uncharacterized protein</fullName>
    </submittedName>
</protein>
<keyword evidence="1" id="KW-0472">Membrane</keyword>
<accession>A0A1B7L3F5</accession>
<feature type="transmembrane region" description="Helical" evidence="1">
    <location>
        <begin position="63"/>
        <end position="84"/>
    </location>
</feature>
<evidence type="ECO:0000313" key="2">
    <source>
        <dbReference type="EMBL" id="OAT76944.1"/>
    </source>
</evidence>